<dbReference type="AlphaFoldDB" id="A0A832W8E7"/>
<dbReference type="Proteomes" id="UP000600774">
    <property type="component" value="Unassembled WGS sequence"/>
</dbReference>
<dbReference type="RefSeq" id="WP_048065568.1">
    <property type="nucleotide sequence ID" value="NZ_DUJU01000179.1"/>
</dbReference>
<feature type="region of interest" description="Disordered" evidence="2">
    <location>
        <begin position="13"/>
        <end position="38"/>
    </location>
</feature>
<evidence type="ECO:0000313" key="5">
    <source>
        <dbReference type="EMBL" id="HIH95419.1"/>
    </source>
</evidence>
<protein>
    <recommendedName>
        <fullName evidence="4">PGF-CTERM archaeal protein-sorting signal domain-containing protein</fullName>
    </recommendedName>
</protein>
<organism evidence="5 6">
    <name type="scientific">Methanosarcina acetivorans</name>
    <dbReference type="NCBI Taxonomy" id="2214"/>
    <lineage>
        <taxon>Archaea</taxon>
        <taxon>Methanobacteriati</taxon>
        <taxon>Methanobacteriota</taxon>
        <taxon>Stenosarchaea group</taxon>
        <taxon>Methanomicrobia</taxon>
        <taxon>Methanosarcinales</taxon>
        <taxon>Methanosarcinaceae</taxon>
        <taxon>Methanosarcina</taxon>
    </lineage>
</organism>
<keyword evidence="3" id="KW-1133">Transmembrane helix</keyword>
<proteinExistence type="predicted"/>
<feature type="transmembrane region" description="Helical" evidence="3">
    <location>
        <begin position="38"/>
        <end position="57"/>
    </location>
</feature>
<evidence type="ECO:0000256" key="2">
    <source>
        <dbReference type="SAM" id="MobiDB-lite"/>
    </source>
</evidence>
<evidence type="ECO:0000256" key="3">
    <source>
        <dbReference type="SAM" id="Phobius"/>
    </source>
</evidence>
<accession>A0A832W8E7</accession>
<evidence type="ECO:0000256" key="1">
    <source>
        <dbReference type="ARBA" id="ARBA00022729"/>
    </source>
</evidence>
<feature type="domain" description="PGF-CTERM archaeal protein-sorting signal" evidence="4">
    <location>
        <begin position="39"/>
        <end position="57"/>
    </location>
</feature>
<dbReference type="InterPro" id="IPR026371">
    <property type="entry name" value="PGF_CTERM"/>
</dbReference>
<evidence type="ECO:0000259" key="4">
    <source>
        <dbReference type="Pfam" id="PF18204"/>
    </source>
</evidence>
<keyword evidence="1" id="KW-0732">Signal</keyword>
<sequence>MICGYGDKLSTEIITPSEEKENRTVTGDEQTTDGDEKAPGFESAFAVLGVLASVFFANKRIMK</sequence>
<dbReference type="GeneID" id="68225992"/>
<reference evidence="5" key="1">
    <citation type="journal article" date="2020" name="bioRxiv">
        <title>A rank-normalized archaeal taxonomy based on genome phylogeny resolves widespread incomplete and uneven classifications.</title>
        <authorList>
            <person name="Rinke C."/>
            <person name="Chuvochina M."/>
            <person name="Mussig A.J."/>
            <person name="Chaumeil P.-A."/>
            <person name="Waite D.W."/>
            <person name="Whitman W.B."/>
            <person name="Parks D.H."/>
            <person name="Hugenholtz P."/>
        </authorList>
    </citation>
    <scope>NUCLEOTIDE SEQUENCE</scope>
    <source>
        <strain evidence="5">UBA8876</strain>
    </source>
</reference>
<gene>
    <name evidence="5" type="ORF">HA338_15800</name>
</gene>
<dbReference type="EMBL" id="DUJU01000179">
    <property type="protein sequence ID" value="HIH95419.1"/>
    <property type="molecule type" value="Genomic_DNA"/>
</dbReference>
<comment type="caution">
    <text evidence="5">The sequence shown here is derived from an EMBL/GenBank/DDBJ whole genome shotgun (WGS) entry which is preliminary data.</text>
</comment>
<dbReference type="Pfam" id="PF18204">
    <property type="entry name" value="PGF-CTERM"/>
    <property type="match status" value="1"/>
</dbReference>
<name>A0A832W8E7_9EURY</name>
<keyword evidence="3" id="KW-0812">Transmembrane</keyword>
<keyword evidence="3" id="KW-0472">Membrane</keyword>
<evidence type="ECO:0000313" key="6">
    <source>
        <dbReference type="Proteomes" id="UP000600774"/>
    </source>
</evidence>